<accession>A0A844QLJ8</accession>
<evidence type="ECO:0000259" key="1">
    <source>
        <dbReference type="Pfam" id="PF12680"/>
    </source>
</evidence>
<gene>
    <name evidence="2" type="ORF">GN330_23145</name>
</gene>
<reference evidence="2 3" key="1">
    <citation type="submission" date="2019-12" db="EMBL/GenBank/DDBJ databases">
        <title>Nitratireductor arenosus sp. nov., Isolated from sea sand, Jeju island, South Korea.</title>
        <authorList>
            <person name="Kim W."/>
        </authorList>
    </citation>
    <scope>NUCLEOTIDE SEQUENCE [LARGE SCALE GENOMIC DNA]</scope>
    <source>
        <strain evidence="2 3">CAU 1489</strain>
    </source>
</reference>
<dbReference type="RefSeq" id="WP_156716074.1">
    <property type="nucleotide sequence ID" value="NZ_WPHG01000011.1"/>
</dbReference>
<comment type="caution">
    <text evidence="2">The sequence shown here is derived from an EMBL/GenBank/DDBJ whole genome shotgun (WGS) entry which is preliminary data.</text>
</comment>
<evidence type="ECO:0000313" key="2">
    <source>
        <dbReference type="EMBL" id="MVB00148.1"/>
    </source>
</evidence>
<dbReference type="Proteomes" id="UP000463224">
    <property type="component" value="Unassembled WGS sequence"/>
</dbReference>
<dbReference type="AlphaFoldDB" id="A0A844QLJ8"/>
<name>A0A844QLJ8_9HYPH</name>
<proteinExistence type="predicted"/>
<dbReference type="Pfam" id="PF12680">
    <property type="entry name" value="SnoaL_2"/>
    <property type="match status" value="1"/>
</dbReference>
<dbReference type="InterPro" id="IPR037401">
    <property type="entry name" value="SnoaL-like"/>
</dbReference>
<dbReference type="Gene3D" id="3.10.450.50">
    <property type="match status" value="1"/>
</dbReference>
<sequence length="141" mass="15758">MTEPASAVLERLFRALEARDKQTALSCFSEDARLFDPHYPSPQMNGRAEIEAGLDWGLSVIQRFGFTTIHLFEGRDAVSGAVEIDTNHVLKNGQALSFPQVFVFETRNGLISRLRAYEPYGPNGLGGIFLGIERLRRKLFG</sequence>
<feature type="domain" description="SnoaL-like" evidence="1">
    <location>
        <begin position="10"/>
        <end position="113"/>
    </location>
</feature>
<keyword evidence="3" id="KW-1185">Reference proteome</keyword>
<protein>
    <recommendedName>
        <fullName evidence="1">SnoaL-like domain-containing protein</fullName>
    </recommendedName>
</protein>
<dbReference type="SUPFAM" id="SSF54427">
    <property type="entry name" value="NTF2-like"/>
    <property type="match status" value="1"/>
</dbReference>
<dbReference type="EMBL" id="WPHG01000011">
    <property type="protein sequence ID" value="MVB00148.1"/>
    <property type="molecule type" value="Genomic_DNA"/>
</dbReference>
<evidence type="ECO:0000313" key="3">
    <source>
        <dbReference type="Proteomes" id="UP000463224"/>
    </source>
</evidence>
<dbReference type="InterPro" id="IPR032710">
    <property type="entry name" value="NTF2-like_dom_sf"/>
</dbReference>
<organism evidence="2 3">
    <name type="scientific">Nitratireductor arenosus</name>
    <dbReference type="NCBI Taxonomy" id="2682096"/>
    <lineage>
        <taxon>Bacteria</taxon>
        <taxon>Pseudomonadati</taxon>
        <taxon>Pseudomonadota</taxon>
        <taxon>Alphaproteobacteria</taxon>
        <taxon>Hyphomicrobiales</taxon>
        <taxon>Phyllobacteriaceae</taxon>
        <taxon>Nitratireductor</taxon>
    </lineage>
</organism>